<keyword evidence="6" id="KW-1185">Reference proteome</keyword>
<keyword evidence="5" id="KW-0614">Plasmid</keyword>
<keyword evidence="2" id="KW-0238">DNA-binding</keyword>
<dbReference type="PANTHER" id="PTHR24567:SF26">
    <property type="entry name" value="REGULATORY PROTEIN YEIL"/>
    <property type="match status" value="1"/>
</dbReference>
<dbReference type="InterPro" id="IPR036388">
    <property type="entry name" value="WH-like_DNA-bd_sf"/>
</dbReference>
<geneLocation type="plasmid" evidence="5">
    <name>unnamed2</name>
</geneLocation>
<dbReference type="AlphaFoldDB" id="A0A6B8MBG3"/>
<dbReference type="Proteomes" id="UP000422569">
    <property type="component" value="Plasmid unnamed2"/>
</dbReference>
<evidence type="ECO:0000256" key="1">
    <source>
        <dbReference type="ARBA" id="ARBA00023015"/>
    </source>
</evidence>
<accession>A0A6B8MBG3</accession>
<dbReference type="InterPro" id="IPR000595">
    <property type="entry name" value="cNMP-bd_dom"/>
</dbReference>
<dbReference type="Gene3D" id="2.60.120.10">
    <property type="entry name" value="Jelly Rolls"/>
    <property type="match status" value="1"/>
</dbReference>
<name>A0A6B8MBG3_9HYPH</name>
<dbReference type="SUPFAM" id="SSF46785">
    <property type="entry name" value="Winged helix' DNA-binding domain"/>
    <property type="match status" value="1"/>
</dbReference>
<organism evidence="5 6">
    <name type="scientific">Methylocystis parvus</name>
    <dbReference type="NCBI Taxonomy" id="134"/>
    <lineage>
        <taxon>Bacteria</taxon>
        <taxon>Pseudomonadati</taxon>
        <taxon>Pseudomonadota</taxon>
        <taxon>Alphaproteobacteria</taxon>
        <taxon>Hyphomicrobiales</taxon>
        <taxon>Methylocystaceae</taxon>
        <taxon>Methylocystis</taxon>
    </lineage>
</organism>
<evidence type="ECO:0000256" key="2">
    <source>
        <dbReference type="ARBA" id="ARBA00023125"/>
    </source>
</evidence>
<dbReference type="GO" id="GO:0005829">
    <property type="term" value="C:cytosol"/>
    <property type="evidence" value="ECO:0007669"/>
    <property type="project" value="TreeGrafter"/>
</dbReference>
<sequence>MTRMSKAKADRILSGAGWLSEQPEAFRAEVLQRSKLLRYAPGDVVFRLGDPIGGIYGLVDGTVAANIAPPMSIPRLIHLGAPGHWTGEGCFFTRHPRRGELRAIVETWMMHLPLEAMDQIAALDPQAARHFAQILMVTFTTLVRVIHDLQKPEATRRIASVLNRATWIGDRPIPLSQAEFGAMANASRKQVNAALQCFAAEGWLTHTYRSITIVNAEALRLFAEKEDES</sequence>
<gene>
    <name evidence="5" type="ORF">F7D14_20990</name>
</gene>
<dbReference type="InterPro" id="IPR050397">
    <property type="entry name" value="Env_Response_Regulators"/>
</dbReference>
<dbReference type="CDD" id="cd00038">
    <property type="entry name" value="CAP_ED"/>
    <property type="match status" value="1"/>
</dbReference>
<dbReference type="InterPro" id="IPR014710">
    <property type="entry name" value="RmlC-like_jellyroll"/>
</dbReference>
<dbReference type="Pfam" id="PF13545">
    <property type="entry name" value="HTH_Crp_2"/>
    <property type="match status" value="1"/>
</dbReference>
<dbReference type="Pfam" id="PF00027">
    <property type="entry name" value="cNMP_binding"/>
    <property type="match status" value="1"/>
</dbReference>
<dbReference type="InterPro" id="IPR012318">
    <property type="entry name" value="HTH_CRP"/>
</dbReference>
<reference evidence="5 6" key="1">
    <citation type="submission" date="2019-09" db="EMBL/GenBank/DDBJ databases">
        <title>Isolation and complete genome sequencing of Methylocystis species.</title>
        <authorList>
            <person name="Rumah B.L."/>
            <person name="Stead C.E."/>
            <person name="Stevens B.C."/>
            <person name="Minton N.P."/>
            <person name="Grosse-Honebrink A."/>
            <person name="Zhang Y."/>
        </authorList>
    </citation>
    <scope>NUCLEOTIDE SEQUENCE [LARGE SCALE GENOMIC DNA]</scope>
    <source>
        <strain evidence="5 6">BRCS2</strain>
        <plasmid evidence="5 6">unnamed2</plasmid>
    </source>
</reference>
<dbReference type="EMBL" id="CP044333">
    <property type="protein sequence ID" value="QGN00062.1"/>
    <property type="molecule type" value="Genomic_DNA"/>
</dbReference>
<dbReference type="GO" id="GO:0003677">
    <property type="term" value="F:DNA binding"/>
    <property type="evidence" value="ECO:0007669"/>
    <property type="project" value="UniProtKB-KW"/>
</dbReference>
<evidence type="ECO:0000313" key="6">
    <source>
        <dbReference type="Proteomes" id="UP000422569"/>
    </source>
</evidence>
<dbReference type="PANTHER" id="PTHR24567">
    <property type="entry name" value="CRP FAMILY TRANSCRIPTIONAL REGULATORY PROTEIN"/>
    <property type="match status" value="1"/>
</dbReference>
<evidence type="ECO:0000256" key="3">
    <source>
        <dbReference type="ARBA" id="ARBA00023163"/>
    </source>
</evidence>
<feature type="domain" description="Cyclic nucleotide-binding" evidence="4">
    <location>
        <begin position="18"/>
        <end position="120"/>
    </location>
</feature>
<dbReference type="PROSITE" id="PS50042">
    <property type="entry name" value="CNMP_BINDING_3"/>
    <property type="match status" value="1"/>
</dbReference>
<dbReference type="KEGG" id="mpar:F7D14_20990"/>
<dbReference type="InterPro" id="IPR036390">
    <property type="entry name" value="WH_DNA-bd_sf"/>
</dbReference>
<dbReference type="InterPro" id="IPR018490">
    <property type="entry name" value="cNMP-bd_dom_sf"/>
</dbReference>
<keyword evidence="3" id="KW-0804">Transcription</keyword>
<evidence type="ECO:0000313" key="5">
    <source>
        <dbReference type="EMBL" id="QGN00062.1"/>
    </source>
</evidence>
<proteinExistence type="predicted"/>
<dbReference type="Gene3D" id="1.10.10.10">
    <property type="entry name" value="Winged helix-like DNA-binding domain superfamily/Winged helix DNA-binding domain"/>
    <property type="match status" value="1"/>
</dbReference>
<dbReference type="GO" id="GO:0003700">
    <property type="term" value="F:DNA-binding transcription factor activity"/>
    <property type="evidence" value="ECO:0007669"/>
    <property type="project" value="TreeGrafter"/>
</dbReference>
<protein>
    <submittedName>
        <fullName evidence="5">Crp/Fnr family transcriptional regulator</fullName>
    </submittedName>
</protein>
<dbReference type="SUPFAM" id="SSF51206">
    <property type="entry name" value="cAMP-binding domain-like"/>
    <property type="match status" value="1"/>
</dbReference>
<keyword evidence="1" id="KW-0805">Transcription regulation</keyword>
<evidence type="ECO:0000259" key="4">
    <source>
        <dbReference type="PROSITE" id="PS50042"/>
    </source>
</evidence>